<protein>
    <submittedName>
        <fullName evidence="2">Uncharacterized protein</fullName>
    </submittedName>
</protein>
<gene>
    <name evidence="2" type="ORF">SLS59_009834</name>
</gene>
<dbReference type="EMBL" id="JAKIXB020000048">
    <property type="protein sequence ID" value="KAL1592178.1"/>
    <property type="molecule type" value="Genomic_DNA"/>
</dbReference>
<feature type="compositionally biased region" description="Polar residues" evidence="1">
    <location>
        <begin position="212"/>
        <end position="225"/>
    </location>
</feature>
<organism evidence="2 3">
    <name type="scientific">Nothophoma quercina</name>
    <dbReference type="NCBI Taxonomy" id="749835"/>
    <lineage>
        <taxon>Eukaryota</taxon>
        <taxon>Fungi</taxon>
        <taxon>Dikarya</taxon>
        <taxon>Ascomycota</taxon>
        <taxon>Pezizomycotina</taxon>
        <taxon>Dothideomycetes</taxon>
        <taxon>Pleosporomycetidae</taxon>
        <taxon>Pleosporales</taxon>
        <taxon>Pleosporineae</taxon>
        <taxon>Didymellaceae</taxon>
        <taxon>Nothophoma</taxon>
    </lineage>
</organism>
<dbReference type="Proteomes" id="UP001521222">
    <property type="component" value="Unassembled WGS sequence"/>
</dbReference>
<evidence type="ECO:0000313" key="2">
    <source>
        <dbReference type="EMBL" id="KAL1592178.1"/>
    </source>
</evidence>
<proteinExistence type="predicted"/>
<accession>A0ABR3QJ60</accession>
<sequence>MGGIHGDRGTEHGILKTLNWFEAHDEYEWPDFARLNFDFSQVMRLRRALVQDVYNALQHAGNVKLGVPDTPDSHAGARRGRRSNAEGGTRGNNRKRLCKREAEIDEDAMSEQSQGHDEAQALLLEVMNQLMSRSKCDLLEHLSIDPVTRDASQLADMLHDRLVAAWDAPLREDSDRYDELKQKAETWDRLRRSVPPRSTQREQTAIPRVSPTAPQATVPQATPSPATIKKISGGPAPGLGDPWDFHKRVFTAANSNPKNWADTHTAP</sequence>
<evidence type="ECO:0000256" key="1">
    <source>
        <dbReference type="SAM" id="MobiDB-lite"/>
    </source>
</evidence>
<name>A0ABR3QJ60_9PLEO</name>
<comment type="caution">
    <text evidence="2">The sequence shown here is derived from an EMBL/GenBank/DDBJ whole genome shotgun (WGS) entry which is preliminary data.</text>
</comment>
<feature type="region of interest" description="Disordered" evidence="1">
    <location>
        <begin position="192"/>
        <end position="243"/>
    </location>
</feature>
<reference evidence="2 3" key="1">
    <citation type="submission" date="2024-02" db="EMBL/GenBank/DDBJ databases">
        <title>De novo assembly and annotation of 12 fungi associated with fruit tree decline syndrome in Ontario, Canada.</title>
        <authorList>
            <person name="Sulman M."/>
            <person name="Ellouze W."/>
            <person name="Ilyukhin E."/>
        </authorList>
    </citation>
    <scope>NUCLEOTIDE SEQUENCE [LARGE SCALE GENOMIC DNA]</scope>
    <source>
        <strain evidence="2 3">M97-236</strain>
    </source>
</reference>
<feature type="region of interest" description="Disordered" evidence="1">
    <location>
        <begin position="65"/>
        <end position="94"/>
    </location>
</feature>
<keyword evidence="3" id="KW-1185">Reference proteome</keyword>
<evidence type="ECO:0000313" key="3">
    <source>
        <dbReference type="Proteomes" id="UP001521222"/>
    </source>
</evidence>